<evidence type="ECO:0000256" key="9">
    <source>
        <dbReference type="ARBA" id="ARBA00047490"/>
    </source>
</evidence>
<dbReference type="GO" id="GO:0019343">
    <property type="term" value="P:cysteine biosynthetic process via cystathionine"/>
    <property type="evidence" value="ECO:0007669"/>
    <property type="project" value="UniProtKB-UniRule"/>
</dbReference>
<evidence type="ECO:0000256" key="6">
    <source>
        <dbReference type="ARBA" id="ARBA00023122"/>
    </source>
</evidence>
<gene>
    <name evidence="14" type="ORF">BDEG_22687</name>
</gene>
<evidence type="ECO:0000259" key="13">
    <source>
        <dbReference type="PROSITE" id="PS51371"/>
    </source>
</evidence>
<organism evidence="14 15">
    <name type="scientific">Batrachochytrium dendrobatidis (strain JEL423)</name>
    <dbReference type="NCBI Taxonomy" id="403673"/>
    <lineage>
        <taxon>Eukaryota</taxon>
        <taxon>Fungi</taxon>
        <taxon>Fungi incertae sedis</taxon>
        <taxon>Chytridiomycota</taxon>
        <taxon>Chytridiomycota incertae sedis</taxon>
        <taxon>Chytridiomycetes</taxon>
        <taxon>Rhizophydiales</taxon>
        <taxon>Rhizophydiales incertae sedis</taxon>
        <taxon>Batrachochytrium</taxon>
    </lineage>
</organism>
<evidence type="ECO:0000313" key="14">
    <source>
        <dbReference type="EMBL" id="OAJ38781.1"/>
    </source>
</evidence>
<dbReference type="Pfam" id="PF00291">
    <property type="entry name" value="PALP"/>
    <property type="match status" value="1"/>
</dbReference>
<comment type="pathway">
    <text evidence="2">Amino-acid biosynthesis; L-cysteine biosynthesis; L-cysteine from L-homocysteine and L-serine: step 1/2.</text>
</comment>
<feature type="compositionally biased region" description="Polar residues" evidence="12">
    <location>
        <begin position="1"/>
        <end position="18"/>
    </location>
</feature>
<evidence type="ECO:0000256" key="4">
    <source>
        <dbReference type="ARBA" id="ARBA00012041"/>
    </source>
</evidence>
<reference evidence="14 15" key="1">
    <citation type="submission" date="2006-10" db="EMBL/GenBank/DDBJ databases">
        <title>The Genome Sequence of Batrachochytrium dendrobatidis JEL423.</title>
        <authorList>
            <consortium name="The Broad Institute Genome Sequencing Platform"/>
            <person name="Birren B."/>
            <person name="Lander E."/>
            <person name="Galagan J."/>
            <person name="Cuomo C."/>
            <person name="Devon K."/>
            <person name="Jaffe D."/>
            <person name="Butler J."/>
            <person name="Alvarez P."/>
            <person name="Gnerre S."/>
            <person name="Grabherr M."/>
            <person name="Kleber M."/>
            <person name="Mauceli E."/>
            <person name="Brockman W."/>
            <person name="Young S."/>
            <person name="LaButti K."/>
            <person name="Sykes S."/>
            <person name="DeCaprio D."/>
            <person name="Crawford M."/>
            <person name="Koehrsen M."/>
            <person name="Engels R."/>
            <person name="Montgomery P."/>
            <person name="Pearson M."/>
            <person name="Howarth C."/>
            <person name="Larson L."/>
            <person name="White J."/>
            <person name="O'Leary S."/>
            <person name="Kodira C."/>
            <person name="Zeng Q."/>
            <person name="Yandava C."/>
            <person name="Alvarado L."/>
            <person name="Longcore J."/>
            <person name="James T."/>
        </authorList>
    </citation>
    <scope>NUCLEOTIDE SEQUENCE [LARGE SCALE GENOMIC DNA]</scope>
    <source>
        <strain evidence="14 15">JEL423</strain>
    </source>
</reference>
<dbReference type="UniPathway" id="UPA00136">
    <property type="reaction ID" value="UER00201"/>
</dbReference>
<evidence type="ECO:0000256" key="1">
    <source>
        <dbReference type="ARBA" id="ARBA00001933"/>
    </source>
</evidence>
<evidence type="ECO:0000256" key="12">
    <source>
        <dbReference type="SAM" id="MobiDB-lite"/>
    </source>
</evidence>
<dbReference type="InterPro" id="IPR046342">
    <property type="entry name" value="CBS_dom_sf"/>
</dbReference>
<evidence type="ECO:0000256" key="11">
    <source>
        <dbReference type="RuleBase" id="RU361204"/>
    </source>
</evidence>
<dbReference type="InterPro" id="IPR000644">
    <property type="entry name" value="CBS_dom"/>
</dbReference>
<dbReference type="GO" id="GO:0004122">
    <property type="term" value="F:cystathionine beta-synthase activity"/>
    <property type="evidence" value="ECO:0007669"/>
    <property type="project" value="UniProtKB-UniRule"/>
</dbReference>
<dbReference type="Gene3D" id="3.40.50.1100">
    <property type="match status" value="2"/>
</dbReference>
<dbReference type="FunFam" id="3.40.50.1100:FF:000118">
    <property type="entry name" value="Related to CYS4-cystathionine beta-synthase"/>
    <property type="match status" value="1"/>
</dbReference>
<proteinExistence type="inferred from homology"/>
<keyword evidence="6 10" id="KW-0129">CBS domain</keyword>
<dbReference type="CDD" id="cd01561">
    <property type="entry name" value="CBS_like"/>
    <property type="match status" value="1"/>
</dbReference>
<dbReference type="EMBL" id="DS022302">
    <property type="protein sequence ID" value="OAJ38781.1"/>
    <property type="molecule type" value="Genomic_DNA"/>
</dbReference>
<dbReference type="InterPro" id="IPR036052">
    <property type="entry name" value="TrpB-like_PALP_sf"/>
</dbReference>
<keyword evidence="7 11" id="KW-0456">Lyase</keyword>
<evidence type="ECO:0000256" key="5">
    <source>
        <dbReference type="ARBA" id="ARBA00022898"/>
    </source>
</evidence>
<comment type="similarity">
    <text evidence="3 11">Belongs to the cysteine synthase/cystathionine beta-synthase family.</text>
</comment>
<accession>A0A177WHG6</accession>
<dbReference type="PROSITE" id="PS00901">
    <property type="entry name" value="CYS_SYNTHASE"/>
    <property type="match status" value="1"/>
</dbReference>
<name>A0A177WHG6_BATDL</name>
<dbReference type="Pfam" id="PF00571">
    <property type="entry name" value="CBS"/>
    <property type="match status" value="1"/>
</dbReference>
<dbReference type="InterPro" id="IPR050214">
    <property type="entry name" value="Cys_Synth/Cystath_Beta-Synth"/>
</dbReference>
<evidence type="ECO:0000313" key="15">
    <source>
        <dbReference type="Proteomes" id="UP000077115"/>
    </source>
</evidence>
<comment type="catalytic activity">
    <reaction evidence="9 11">
        <text>L-homocysteine + L-serine = L,L-cystathionine + H2O</text>
        <dbReference type="Rhea" id="RHEA:10112"/>
        <dbReference type="ChEBI" id="CHEBI:15377"/>
        <dbReference type="ChEBI" id="CHEBI:33384"/>
        <dbReference type="ChEBI" id="CHEBI:58161"/>
        <dbReference type="ChEBI" id="CHEBI:58199"/>
        <dbReference type="EC" id="4.2.1.22"/>
    </reaction>
</comment>
<dbReference type="InterPro" id="IPR001216">
    <property type="entry name" value="P-phosphate_BS"/>
</dbReference>
<keyword evidence="5 11" id="KW-0663">Pyridoxal phosphate</keyword>
<keyword evidence="11" id="KW-0028">Amino-acid biosynthesis</keyword>
<dbReference type="SMART" id="SM00116">
    <property type="entry name" value="CBS"/>
    <property type="match status" value="1"/>
</dbReference>
<dbReference type="STRING" id="403673.A0A177WHG6"/>
<dbReference type="PANTHER" id="PTHR10314">
    <property type="entry name" value="CYSTATHIONINE BETA-SYNTHASE"/>
    <property type="match status" value="1"/>
</dbReference>
<dbReference type="eggNOG" id="KOG1252">
    <property type="taxonomic scope" value="Eukaryota"/>
</dbReference>
<dbReference type="Proteomes" id="UP000077115">
    <property type="component" value="Unassembled WGS sequence"/>
</dbReference>
<dbReference type="OrthoDB" id="728at2759"/>
<dbReference type="Gene3D" id="3.10.580.10">
    <property type="entry name" value="CBS-domain"/>
    <property type="match status" value="1"/>
</dbReference>
<keyword evidence="11" id="KW-0198">Cysteine biosynthesis</keyword>
<dbReference type="FunFam" id="3.40.50.1100:FF:000003">
    <property type="entry name" value="Cystathionine beta-synthase"/>
    <property type="match status" value="1"/>
</dbReference>
<dbReference type="SUPFAM" id="SSF53686">
    <property type="entry name" value="Tryptophan synthase beta subunit-like PLP-dependent enzymes"/>
    <property type="match status" value="1"/>
</dbReference>
<protein>
    <recommendedName>
        <fullName evidence="8 11">Cystathionine beta-synthase</fullName>
        <ecNumber evidence="4 11">4.2.1.22</ecNumber>
    </recommendedName>
</protein>
<dbReference type="EC" id="4.2.1.22" evidence="4 11"/>
<dbReference type="GO" id="GO:0005737">
    <property type="term" value="C:cytoplasm"/>
    <property type="evidence" value="ECO:0007669"/>
    <property type="project" value="InterPro"/>
</dbReference>
<evidence type="ECO:0000256" key="7">
    <source>
        <dbReference type="ARBA" id="ARBA00023239"/>
    </source>
</evidence>
<dbReference type="PROSITE" id="PS51371">
    <property type="entry name" value="CBS"/>
    <property type="match status" value="1"/>
</dbReference>
<evidence type="ECO:0000256" key="3">
    <source>
        <dbReference type="ARBA" id="ARBA00007103"/>
    </source>
</evidence>
<dbReference type="GO" id="GO:0006535">
    <property type="term" value="P:cysteine biosynthetic process from serine"/>
    <property type="evidence" value="ECO:0007669"/>
    <property type="project" value="UniProtKB-UniRule"/>
</dbReference>
<dbReference type="VEuPathDB" id="FungiDB:BDEG_22687"/>
<dbReference type="NCBIfam" id="TIGR01137">
    <property type="entry name" value="cysta_beta"/>
    <property type="match status" value="1"/>
</dbReference>
<dbReference type="InterPro" id="IPR005857">
    <property type="entry name" value="Cysta_beta_synth"/>
</dbReference>
<dbReference type="InterPro" id="IPR001926">
    <property type="entry name" value="TrpB-like_PALP"/>
</dbReference>
<evidence type="ECO:0000256" key="10">
    <source>
        <dbReference type="PROSITE-ProRule" id="PRU00703"/>
    </source>
</evidence>
<evidence type="ECO:0000256" key="2">
    <source>
        <dbReference type="ARBA" id="ARBA00005003"/>
    </source>
</evidence>
<dbReference type="AlphaFoldDB" id="A0A177WHG6"/>
<feature type="region of interest" description="Disordered" evidence="12">
    <location>
        <begin position="1"/>
        <end position="21"/>
    </location>
</feature>
<dbReference type="SUPFAM" id="SSF54631">
    <property type="entry name" value="CBS-domain pair"/>
    <property type="match status" value="1"/>
</dbReference>
<evidence type="ECO:0000256" key="8">
    <source>
        <dbReference type="ARBA" id="ARBA00026192"/>
    </source>
</evidence>
<feature type="domain" description="CBS" evidence="13">
    <location>
        <begin position="372"/>
        <end position="431"/>
    </location>
</feature>
<comment type="cofactor">
    <cofactor evidence="1 11">
        <name>pyridoxal 5'-phosphate</name>
        <dbReference type="ChEBI" id="CHEBI:597326"/>
    </cofactor>
</comment>
<reference evidence="14 15" key="2">
    <citation type="submission" date="2016-05" db="EMBL/GenBank/DDBJ databases">
        <title>Lineage-specific infection strategies underlie the spectrum of fungal disease in amphibians.</title>
        <authorList>
            <person name="Cuomo C.A."/>
            <person name="Farrer R.A."/>
            <person name="James T."/>
            <person name="Longcore J."/>
            <person name="Birren B."/>
        </authorList>
    </citation>
    <scope>NUCLEOTIDE SEQUENCE [LARGE SCALE GENOMIC DNA]</scope>
    <source>
        <strain evidence="14 15">JEL423</strain>
    </source>
</reference>
<sequence>MSTVPASTTHQNKQSTSPPYAWDRGHILNNILEHIGGTPVVRINRIGVEEGLECELVAKCEFFNAGGSVKDRIGCRMVEYGEIDGKLTPGATIIEPTSGNTGIGLALAAAVKGYRAVITLPEKMSQEKVDVLKALGAEIIRTPTEAAWDSPDSHIGVAKRLNHEIPNSWIPDQYSNMNNPLAHYYGTAEEIYQQCGGKLDMLVATVGTGGTIAGIGKRLKELIPNVQIVGVDPYGSILALPESLNHEGVHSYQVEGIGYDFVPQVLDRQYVDSWIKTNDKESFLMARRLIKSEGLLCGGSCGAAMAGAIQAAKSLKKGQRCLVLFADSVRNYMTKFLNDDWMKKMGYIDEKTQKEEDIKKSQWCGATIKDLNLSSAITVPQKTPVLKAIKLLQDNGFDQLPVTSASDSLHLVGLVTLGGLLAKIASGRTKVTDPVESSMYEFRTAKKFTEVTIDTRLESLSKFFESNSSAVVTFRDSDGELHVSSVVTKVDLLAFLVKKSSVI</sequence>